<sequence>MAELFRFIQQAFVVSGDTASIDLTSQSAFQNGLRDLIHSGAPYTAVRTKAEQYLDTVINGPSSSPGVTSAALADPGLARRAKYVDLRAKLLALPCPPQPTPAQVDAAIKGVFGQSAADLVASQQFPTERDVSGDVLVAVKLTTRFDLIDAPSITTMRQVIAFVADFAAGHVTPLTIDHIRALLDRPVRIPKVFLPTPTPAAAQAAPAARDESAARRDLLLAEQDSLRGAYDTLLTVRPDRLAISVPAAQRAEAAAPNDQAPTANRTAAAAPSVLTVAPEIVASMDEVVRERLRTELGDTATASFADILAVIKGRWLAVSREVEPNKVPTPLRTYRLGANVFAVQESLAADAAPPPPDFSHAITRPVGVGDLQVVRQELIGYVAADISHIENVLPGELLKKTTKREETSELIVTQETETTQTDERDTQTTDRNELVSETQKEASQQSTATSDQTSTTSYGRLVENSKTDYARSVTDRAVKSLTQQVKQQRVQREKKVYTEEAEHQLDNSKGLRPIRGIYQWVDKKYKTRVLNYGKRLLYDVVLPEPASFLIESLKTAAQPENYQLVRPVEPTVQPGDLNASNYMIWAAQYGVTGSVTPPPDEITTVVAHAESGDVARKLQAYGGSFDAEQFGQFTIRVPNDYSAISGYLQRTNPNEVIDNTQTENRIFEFFIGENTFIRQNENDQLNKSFAMNGETGDIPVTFNTFRKMLQYNFAIGITCRIDRPKIEEWQLKTHAQIVQGYQRQRADYLDQLSRFQAAVRAQMALAQGLAHDATAERDELKKAFIQLLMSEHFGQVYFPTPDPGAFPPDPRYVKTWGAVVAFFERAFEWEHLMYLYYPYFWGRRARWGELVLIQDVDPQFESFLKAGAARVVIPVRPGFEAALAHFHETGDVWMGEEIPDMFSDQYVSIIAEIKARNFAEDAEVCVDQWEVRLPTTLVMLKDDADLPEWTPTPCRPGADTESR</sequence>
<reference evidence="2 3" key="1">
    <citation type="journal article" date="2019" name="ACS Chem. Biol.">
        <title>Identification and Mobilization of a Cryptic Antibiotic Biosynthesis Gene Locus from a Human-Pathogenic Nocardia Isolate.</title>
        <authorList>
            <person name="Herisse M."/>
            <person name="Ishida K."/>
            <person name="Porter J.L."/>
            <person name="Howden B."/>
            <person name="Hertweck C."/>
            <person name="Stinear T.P."/>
            <person name="Pidot S.J."/>
        </authorList>
    </citation>
    <scope>NUCLEOTIDE SEQUENCE [LARGE SCALE GENOMIC DNA]</scope>
    <source>
        <strain evidence="2 3">AUSMDU00012717</strain>
    </source>
</reference>
<evidence type="ECO:0000313" key="2">
    <source>
        <dbReference type="EMBL" id="QIS14524.1"/>
    </source>
</evidence>
<gene>
    <name evidence="2" type="ORF">F5544_33440</name>
</gene>
<name>A0A6G9YMT8_9NOCA</name>
<organism evidence="2 3">
    <name type="scientific">Nocardia arthritidis</name>
    <dbReference type="NCBI Taxonomy" id="228602"/>
    <lineage>
        <taxon>Bacteria</taxon>
        <taxon>Bacillati</taxon>
        <taxon>Actinomycetota</taxon>
        <taxon>Actinomycetes</taxon>
        <taxon>Mycobacteriales</taxon>
        <taxon>Nocardiaceae</taxon>
        <taxon>Nocardia</taxon>
    </lineage>
</organism>
<protein>
    <submittedName>
        <fullName evidence="2">Uncharacterized protein</fullName>
    </submittedName>
</protein>
<evidence type="ECO:0000256" key="1">
    <source>
        <dbReference type="SAM" id="MobiDB-lite"/>
    </source>
</evidence>
<feature type="compositionally biased region" description="Low complexity" evidence="1">
    <location>
        <begin position="442"/>
        <end position="457"/>
    </location>
</feature>
<proteinExistence type="predicted"/>
<accession>A0A6G9YMT8</accession>
<feature type="compositionally biased region" description="Basic and acidic residues" evidence="1">
    <location>
        <begin position="421"/>
        <end position="440"/>
    </location>
</feature>
<evidence type="ECO:0000313" key="3">
    <source>
        <dbReference type="Proteomes" id="UP000503540"/>
    </source>
</evidence>
<dbReference type="KEGG" id="nah:F5544_33440"/>
<dbReference type="RefSeq" id="WP_167476923.1">
    <property type="nucleotide sequence ID" value="NZ_CP046172.1"/>
</dbReference>
<dbReference type="Proteomes" id="UP000503540">
    <property type="component" value="Chromosome"/>
</dbReference>
<keyword evidence="3" id="KW-1185">Reference proteome</keyword>
<feature type="region of interest" description="Disordered" evidence="1">
    <location>
        <begin position="403"/>
        <end position="463"/>
    </location>
</feature>
<dbReference type="AlphaFoldDB" id="A0A6G9YMT8"/>
<dbReference type="EMBL" id="CP046172">
    <property type="protein sequence ID" value="QIS14524.1"/>
    <property type="molecule type" value="Genomic_DNA"/>
</dbReference>